<dbReference type="PANTHER" id="PTHR30189:SF1">
    <property type="entry name" value="LPS-ASSEMBLY PROTEIN LPTD"/>
    <property type="match status" value="1"/>
</dbReference>
<sequence length="953" mass="106516" precursor="true">MTARHHFVKTPLVLAIGAVIVLMKQGQAYAATPAPADSTEAGWNCSQTANGRWDCNPSAQADSPPALEPAVPAKVTEADEEAVQAQLAPLDSQSSQPSQHTETDAVQEPAREAAAPMDTSESAAPADTAKAPDSSSRAEAGTSSPAATYVASQAKTSETVTDNPSSLQDAGLAGSQSAAVAQGWPIENKPAAGSAIPTPYSYLDWYQNPKGVDPTNHCEGFYQEPSFTANDLKQPQEHQQVYVLANRSSTRLGDDSELYGPVYVRQGAQRVAADYAKYDQANGEVHLQGNLRYRQPGMLVVGQSGDVNLNSSASTMHDVQFVQYGLHLRGVAASLSNNEKEQRTELSSAYFTRCEPGNDSWTLHGSSIVLHKDEGYGEAYNATLRVADVPILYLPWFSFPISDKRKSGFLYPDFSVNSKDGIEIATPYYLNLAPNYDATITPRLIEKRGLLTEAEFRYMNDWSYNTFSGAYMPHDQIADKTRWLLGIDHKGNPSPQLYTRVYATKVGDIDYQKDLSVDLSVEKDTHLDQVGEVRYYGDNWNAGARVKYYQTLDDTIANPYQESPHFDVSGSVPNSVQNLGLGYSFQTTNFTRKQDKLSGIDKATGLRTVAQANASYNLVRPWGFVRGSTRLNQRFYSLDNMPTGYADSDQFTIPTATLDTGLVMERQYDFRDESFTQTLEPRLFYTYTPYQDQSRLPLFDTDELTFNYDQLWRDYRFTGQDRIGDMNQVSAGLTSRFYEDDGSQRAMLGLGQTFYFQDRKVRLEEDDETLTSSTSPIASRGEFQINQRLSLLADAVWSPQQSVLSDSGVTLRYQSDIDHIINLRLRKFYEDDPESSSFNRDDFQYQTDMSVIWPISAQYSLLARWNRDIEESRTLETMLGVEYENCCWRVRALQRNWYDGDAEDDERRKSGVFLQFTLKGLAGFNTGFGDNGSNTSSILEEITGFEERESNNK</sequence>
<feature type="domain" description="Organic solvent tolerance-like N-terminal" evidence="6">
    <location>
        <begin position="255"/>
        <end position="375"/>
    </location>
</feature>
<evidence type="ECO:0000256" key="3">
    <source>
        <dbReference type="ARBA" id="ARBA00023237"/>
    </source>
</evidence>
<keyword evidence="9" id="KW-1185">Reference proteome</keyword>
<dbReference type="RefSeq" id="WP_110188744.1">
    <property type="nucleotide sequence ID" value="NZ_CP177354.1"/>
</dbReference>
<dbReference type="InterPro" id="IPR007543">
    <property type="entry name" value="LptD_C"/>
</dbReference>
<dbReference type="EMBL" id="LAPT01000092">
    <property type="protein sequence ID" value="PXF29945.1"/>
    <property type="molecule type" value="Genomic_DNA"/>
</dbReference>
<comment type="subunit">
    <text evidence="4">Component of the lipopolysaccharide transport and assembly complex. Interacts with LptE and LptA.</text>
</comment>
<keyword evidence="3 4" id="KW-0998">Cell outer membrane</keyword>
<comment type="subcellular location">
    <subcellularLocation>
        <location evidence="4">Cell outer membrane</location>
    </subcellularLocation>
</comment>
<dbReference type="InterPro" id="IPR050218">
    <property type="entry name" value="LptD"/>
</dbReference>
<name>A0ABX5LWE1_9GAMM</name>
<feature type="signal peptide" evidence="4">
    <location>
        <begin position="1"/>
        <end position="30"/>
    </location>
</feature>
<evidence type="ECO:0000313" key="8">
    <source>
        <dbReference type="EMBL" id="PXF29945.1"/>
    </source>
</evidence>
<gene>
    <name evidence="4" type="primary">lptD</name>
    <name evidence="8" type="ORF">WH50_18050</name>
</gene>
<feature type="chain" id="PRO_5044900336" description="LPS-assembly protein LptD" evidence="4">
    <location>
        <begin position="31"/>
        <end position="953"/>
    </location>
</feature>
<accession>A0ABX5LWE1</accession>
<dbReference type="HAMAP" id="MF_01411">
    <property type="entry name" value="LPS_assembly_LptD"/>
    <property type="match status" value="1"/>
</dbReference>
<evidence type="ECO:0000256" key="2">
    <source>
        <dbReference type="ARBA" id="ARBA00023136"/>
    </source>
</evidence>
<keyword evidence="2 4" id="KW-0472">Membrane</keyword>
<comment type="caution">
    <text evidence="8">The sequence shown here is derived from an EMBL/GenBank/DDBJ whole genome shotgun (WGS) entry which is preliminary data.</text>
</comment>
<evidence type="ECO:0000259" key="7">
    <source>
        <dbReference type="Pfam" id="PF04453"/>
    </source>
</evidence>
<dbReference type="PANTHER" id="PTHR30189">
    <property type="entry name" value="LPS-ASSEMBLY PROTEIN"/>
    <property type="match status" value="1"/>
</dbReference>
<dbReference type="InterPro" id="IPR020889">
    <property type="entry name" value="LipoPS_assembly_LptD"/>
</dbReference>
<feature type="region of interest" description="Disordered" evidence="5">
    <location>
        <begin position="54"/>
        <end position="174"/>
    </location>
</feature>
<comment type="caution">
    <text evidence="4">Lacks conserved residue(s) required for the propagation of feature annotation.</text>
</comment>
<keyword evidence="1 4" id="KW-0732">Signal</keyword>
<protein>
    <recommendedName>
        <fullName evidence="4">LPS-assembly protein LptD</fullName>
    </recommendedName>
</protein>
<evidence type="ECO:0000256" key="1">
    <source>
        <dbReference type="ARBA" id="ARBA00022729"/>
    </source>
</evidence>
<evidence type="ECO:0000256" key="4">
    <source>
        <dbReference type="HAMAP-Rule" id="MF_01411"/>
    </source>
</evidence>
<evidence type="ECO:0000313" key="9">
    <source>
        <dbReference type="Proteomes" id="UP000248090"/>
    </source>
</evidence>
<proteinExistence type="inferred from homology"/>
<comment type="function">
    <text evidence="4">Together with LptE, is involved in the assembly of lipopolysaccharide (LPS) at the surface of the outer membrane.</text>
</comment>
<feature type="compositionally biased region" description="Polar residues" evidence="5">
    <location>
        <begin position="133"/>
        <end position="174"/>
    </location>
</feature>
<reference evidence="8 9" key="1">
    <citation type="submission" date="2015-03" db="EMBL/GenBank/DDBJ databases">
        <authorList>
            <person name="Krishnan R."/>
            <person name="Midha S."/>
            <person name="Patil P.B."/>
            <person name="Rameshkumar N."/>
        </authorList>
    </citation>
    <scope>NUCLEOTIDE SEQUENCE [LARGE SCALE GENOMIC DNA]</scope>
    <source>
        <strain evidence="8 9">L1E11</strain>
    </source>
</reference>
<dbReference type="Proteomes" id="UP000248090">
    <property type="component" value="Unassembled WGS sequence"/>
</dbReference>
<organism evidence="8 9">
    <name type="scientific">Pokkaliibacter plantistimulans</name>
    <dbReference type="NCBI Taxonomy" id="1635171"/>
    <lineage>
        <taxon>Bacteria</taxon>
        <taxon>Pseudomonadati</taxon>
        <taxon>Pseudomonadota</taxon>
        <taxon>Gammaproteobacteria</taxon>
        <taxon>Oceanospirillales</taxon>
        <taxon>Balneatrichaceae</taxon>
        <taxon>Pokkaliibacter</taxon>
    </lineage>
</organism>
<dbReference type="Pfam" id="PF04453">
    <property type="entry name" value="LptD"/>
    <property type="match status" value="1"/>
</dbReference>
<dbReference type="InterPro" id="IPR005653">
    <property type="entry name" value="OstA-like_N"/>
</dbReference>
<dbReference type="Pfam" id="PF03968">
    <property type="entry name" value="LptD_N"/>
    <property type="match status" value="1"/>
</dbReference>
<feature type="domain" description="LptD C-terminal" evidence="7">
    <location>
        <begin position="480"/>
        <end position="857"/>
    </location>
</feature>
<evidence type="ECO:0000256" key="5">
    <source>
        <dbReference type="SAM" id="MobiDB-lite"/>
    </source>
</evidence>
<feature type="compositionally biased region" description="Polar residues" evidence="5">
    <location>
        <begin position="91"/>
        <end position="100"/>
    </location>
</feature>
<evidence type="ECO:0000259" key="6">
    <source>
        <dbReference type="Pfam" id="PF03968"/>
    </source>
</evidence>
<comment type="similarity">
    <text evidence="4">Belongs to the LptD family.</text>
</comment>